<keyword evidence="3" id="KW-1185">Reference proteome</keyword>
<proteinExistence type="predicted"/>
<sequence>MELHQYRNTKNRTVTEELTFSISTSEPDDPYRAVYIMYLDLLADLVVIPYPTPLLVGRSMMYLTFRREAYPDQESVCIIGWQGAYTVEAWAEPATAPWPHARIMYKTRDRAETIRHLLWGLEAAPMCQDTFQGNYTRWKSLQAGNPQPSTDAEGGAH</sequence>
<name>A9B2F0_HERA2</name>
<dbReference type="InParanoid" id="A9B2F0"/>
<protein>
    <submittedName>
        <fullName evidence="2">Uncharacterized protein</fullName>
    </submittedName>
</protein>
<keyword evidence="1" id="KW-0472">Membrane</keyword>
<dbReference type="HOGENOM" id="CLU_1774877_0_0_0"/>
<feature type="transmembrane region" description="Helical" evidence="1">
    <location>
        <begin position="35"/>
        <end position="57"/>
    </location>
</feature>
<dbReference type="BioCyc" id="HAUR316274:GHYA-1371-MONOMER"/>
<dbReference type="Proteomes" id="UP000000787">
    <property type="component" value="Chromosome"/>
</dbReference>
<evidence type="ECO:0000313" key="2">
    <source>
        <dbReference type="EMBL" id="ABX03995.1"/>
    </source>
</evidence>
<dbReference type="KEGG" id="hau:Haur_1350"/>
<accession>A9B2F0</accession>
<evidence type="ECO:0000256" key="1">
    <source>
        <dbReference type="SAM" id="Phobius"/>
    </source>
</evidence>
<keyword evidence="1" id="KW-0812">Transmembrane</keyword>
<gene>
    <name evidence="2" type="ordered locus">Haur_1350</name>
</gene>
<dbReference type="EMBL" id="CP000875">
    <property type="protein sequence ID" value="ABX03995.1"/>
    <property type="molecule type" value="Genomic_DNA"/>
</dbReference>
<dbReference type="AlphaFoldDB" id="A9B2F0"/>
<keyword evidence="1" id="KW-1133">Transmembrane helix</keyword>
<evidence type="ECO:0000313" key="3">
    <source>
        <dbReference type="Proteomes" id="UP000000787"/>
    </source>
</evidence>
<organism evidence="2 3">
    <name type="scientific">Herpetosiphon aurantiacus (strain ATCC 23779 / DSM 785 / 114-95)</name>
    <dbReference type="NCBI Taxonomy" id="316274"/>
    <lineage>
        <taxon>Bacteria</taxon>
        <taxon>Bacillati</taxon>
        <taxon>Chloroflexota</taxon>
        <taxon>Chloroflexia</taxon>
        <taxon>Herpetosiphonales</taxon>
        <taxon>Herpetosiphonaceae</taxon>
        <taxon>Herpetosiphon</taxon>
    </lineage>
</organism>
<reference evidence="2 3" key="1">
    <citation type="journal article" date="2011" name="Stand. Genomic Sci.">
        <title>Complete genome sequence of the filamentous gliding predatory bacterium Herpetosiphon aurantiacus type strain (114-95(T)).</title>
        <authorList>
            <person name="Kiss H."/>
            <person name="Nett M."/>
            <person name="Domin N."/>
            <person name="Martin K."/>
            <person name="Maresca J.A."/>
            <person name="Copeland A."/>
            <person name="Lapidus A."/>
            <person name="Lucas S."/>
            <person name="Berry K.W."/>
            <person name="Glavina Del Rio T."/>
            <person name="Dalin E."/>
            <person name="Tice H."/>
            <person name="Pitluck S."/>
            <person name="Richardson P."/>
            <person name="Bruce D."/>
            <person name="Goodwin L."/>
            <person name="Han C."/>
            <person name="Detter J.C."/>
            <person name="Schmutz J."/>
            <person name="Brettin T."/>
            <person name="Land M."/>
            <person name="Hauser L."/>
            <person name="Kyrpides N.C."/>
            <person name="Ivanova N."/>
            <person name="Goker M."/>
            <person name="Woyke T."/>
            <person name="Klenk H.P."/>
            <person name="Bryant D.A."/>
        </authorList>
    </citation>
    <scope>NUCLEOTIDE SEQUENCE [LARGE SCALE GENOMIC DNA]</scope>
    <source>
        <strain evidence="3">ATCC 23779 / DSM 785 / 114-95</strain>
    </source>
</reference>